<keyword evidence="3" id="KW-0238">DNA-binding</keyword>
<accession>A0A1A9EYX1</accession>
<evidence type="ECO:0000259" key="5">
    <source>
        <dbReference type="PROSITE" id="PS50931"/>
    </source>
</evidence>
<reference evidence="6 7" key="2">
    <citation type="journal article" date="2018" name="Int. J. Syst. Evol. Microbiol.">
        <title>Marinobacterium aestuarii sp. nov., a benzene-degrading marine bacterium isolated from estuary sediment.</title>
        <authorList>
            <person name="Bae S.S."/>
            <person name="Jung J."/>
            <person name="Chung D."/>
            <person name="Baek K."/>
        </authorList>
    </citation>
    <scope>NUCLEOTIDE SEQUENCE [LARGE SCALE GENOMIC DNA]</scope>
    <source>
        <strain evidence="6 7">ST58-10</strain>
    </source>
</reference>
<dbReference type="GO" id="GO:0006351">
    <property type="term" value="P:DNA-templated transcription"/>
    <property type="evidence" value="ECO:0007669"/>
    <property type="project" value="TreeGrafter"/>
</dbReference>
<evidence type="ECO:0000256" key="2">
    <source>
        <dbReference type="ARBA" id="ARBA00023015"/>
    </source>
</evidence>
<keyword evidence="2" id="KW-0805">Transcription regulation</keyword>
<dbReference type="InterPro" id="IPR036390">
    <property type="entry name" value="WH_DNA-bd_sf"/>
</dbReference>
<keyword evidence="7" id="KW-1185">Reference proteome</keyword>
<dbReference type="InterPro" id="IPR036388">
    <property type="entry name" value="WH-like_DNA-bd_sf"/>
</dbReference>
<comment type="similarity">
    <text evidence="1">Belongs to the LysR transcriptional regulatory family.</text>
</comment>
<dbReference type="InterPro" id="IPR058163">
    <property type="entry name" value="LysR-type_TF_proteobact-type"/>
</dbReference>
<dbReference type="PANTHER" id="PTHR30537:SF5">
    <property type="entry name" value="HTH-TYPE TRANSCRIPTIONAL ACTIVATOR TTDR-RELATED"/>
    <property type="match status" value="1"/>
</dbReference>
<dbReference type="FunFam" id="1.10.10.10:FF:000001">
    <property type="entry name" value="LysR family transcriptional regulator"/>
    <property type="match status" value="1"/>
</dbReference>
<dbReference type="Gene3D" id="3.40.190.290">
    <property type="match status" value="1"/>
</dbReference>
<dbReference type="Pfam" id="PF03466">
    <property type="entry name" value="LysR_substrate"/>
    <property type="match status" value="1"/>
</dbReference>
<feature type="domain" description="HTH lysR-type" evidence="5">
    <location>
        <begin position="1"/>
        <end position="57"/>
    </location>
</feature>
<proteinExistence type="inferred from homology"/>
<dbReference type="PROSITE" id="PS50931">
    <property type="entry name" value="HTH_LYSR"/>
    <property type="match status" value="1"/>
</dbReference>
<evidence type="ECO:0000256" key="3">
    <source>
        <dbReference type="ARBA" id="ARBA00023125"/>
    </source>
</evidence>
<evidence type="ECO:0000256" key="1">
    <source>
        <dbReference type="ARBA" id="ARBA00009437"/>
    </source>
</evidence>
<evidence type="ECO:0000256" key="4">
    <source>
        <dbReference type="ARBA" id="ARBA00023163"/>
    </source>
</evidence>
<dbReference type="PRINTS" id="PR00039">
    <property type="entry name" value="HTHLYSR"/>
</dbReference>
<dbReference type="STRING" id="1821621.A8C75_11800"/>
<dbReference type="Gene3D" id="1.10.10.10">
    <property type="entry name" value="Winged helix-like DNA-binding domain superfamily/Winged helix DNA-binding domain"/>
    <property type="match status" value="1"/>
</dbReference>
<dbReference type="GO" id="GO:0003700">
    <property type="term" value="F:DNA-binding transcription factor activity"/>
    <property type="evidence" value="ECO:0007669"/>
    <property type="project" value="InterPro"/>
</dbReference>
<dbReference type="SUPFAM" id="SSF46785">
    <property type="entry name" value="Winged helix' DNA-binding domain"/>
    <property type="match status" value="1"/>
</dbReference>
<evidence type="ECO:0000313" key="6">
    <source>
        <dbReference type="EMBL" id="ANG63087.1"/>
    </source>
</evidence>
<dbReference type="Pfam" id="PF00126">
    <property type="entry name" value="HTH_1"/>
    <property type="match status" value="1"/>
</dbReference>
<evidence type="ECO:0000313" key="7">
    <source>
        <dbReference type="Proteomes" id="UP000078070"/>
    </source>
</evidence>
<organism evidence="6 7">
    <name type="scientific">Marinobacterium aestuarii</name>
    <dbReference type="NCBI Taxonomy" id="1821621"/>
    <lineage>
        <taxon>Bacteria</taxon>
        <taxon>Pseudomonadati</taxon>
        <taxon>Pseudomonadota</taxon>
        <taxon>Gammaproteobacteria</taxon>
        <taxon>Oceanospirillales</taxon>
        <taxon>Oceanospirillaceae</taxon>
        <taxon>Marinobacterium</taxon>
    </lineage>
</organism>
<sequence>MQAGITEFVAVAQAGSFTAAAHALDTSKSRLSQAVSRLEQELGVTLLQRTTRRISLTDVGDAFYQQCRQGLDLLRLAVDDAQTQQQQISGSIRINSVGGILGEQWLSPILLRFMALYPQITIDLDFSSHRVDLISDQFDLVVRMGELPDSSLIARPLQQLESIVCASPDFIARHGMPLHPDGLSQRPAALGSLTRYHFSHSGSSDALVPQQDSIEWHANSRLRCRNGHVMKQAALQGTAFTILPRIYLQAALERGTLVQLLPGWVLKPAILSLVYPQHRYRLRRVELLVDFLTEELRKPIRLPRQQDH</sequence>
<dbReference type="CDD" id="cd08422">
    <property type="entry name" value="PBP2_CrgA_like"/>
    <property type="match status" value="1"/>
</dbReference>
<dbReference type="SUPFAM" id="SSF53850">
    <property type="entry name" value="Periplasmic binding protein-like II"/>
    <property type="match status" value="1"/>
</dbReference>
<dbReference type="InterPro" id="IPR000847">
    <property type="entry name" value="LysR_HTH_N"/>
</dbReference>
<gene>
    <name evidence="6" type="ORF">A8C75_11800</name>
</gene>
<keyword evidence="4" id="KW-0804">Transcription</keyword>
<dbReference type="PANTHER" id="PTHR30537">
    <property type="entry name" value="HTH-TYPE TRANSCRIPTIONAL REGULATOR"/>
    <property type="match status" value="1"/>
</dbReference>
<dbReference type="InterPro" id="IPR005119">
    <property type="entry name" value="LysR_subst-bd"/>
</dbReference>
<protein>
    <recommendedName>
        <fullName evidence="5">HTH lysR-type domain-containing protein</fullName>
    </recommendedName>
</protein>
<dbReference type="GO" id="GO:0043565">
    <property type="term" value="F:sequence-specific DNA binding"/>
    <property type="evidence" value="ECO:0007669"/>
    <property type="project" value="TreeGrafter"/>
</dbReference>
<dbReference type="EMBL" id="CP015839">
    <property type="protein sequence ID" value="ANG63087.1"/>
    <property type="molecule type" value="Genomic_DNA"/>
</dbReference>
<dbReference type="KEGG" id="mars:A8C75_11800"/>
<name>A0A1A9EYX1_9GAMM</name>
<reference evidence="7" key="1">
    <citation type="submission" date="2016-05" db="EMBL/GenBank/DDBJ databases">
        <authorList>
            <person name="Baek K."/>
            <person name="Yang S.-J."/>
        </authorList>
    </citation>
    <scope>NUCLEOTIDE SEQUENCE [LARGE SCALE GENOMIC DNA]</scope>
    <source>
        <strain evidence="7">ST58-10</strain>
    </source>
</reference>
<dbReference type="Proteomes" id="UP000078070">
    <property type="component" value="Chromosome"/>
</dbReference>
<dbReference type="AlphaFoldDB" id="A0A1A9EYX1"/>